<evidence type="ECO:0000256" key="2">
    <source>
        <dbReference type="ARBA" id="ARBA00009347"/>
    </source>
</evidence>
<evidence type="ECO:0000259" key="13">
    <source>
        <dbReference type="Pfam" id="PF02770"/>
    </source>
</evidence>
<reference evidence="15 16" key="1">
    <citation type="submission" date="2019-05" db="EMBL/GenBank/DDBJ databases">
        <title>Draft genome sequence of Actinomadura sp. 14C53.</title>
        <authorList>
            <person name="Saricaoglu S."/>
            <person name="Isik K."/>
        </authorList>
    </citation>
    <scope>NUCLEOTIDE SEQUENCE [LARGE SCALE GENOMIC DNA]</scope>
    <source>
        <strain evidence="15 16">14C53</strain>
    </source>
</reference>
<protein>
    <recommendedName>
        <fullName evidence="9">glutaryl-CoA dehydrogenase (ETF)</fullName>
        <ecNumber evidence="9">1.3.8.6</ecNumber>
    </recommendedName>
</protein>
<dbReference type="InterPro" id="IPR006091">
    <property type="entry name" value="Acyl-CoA_Oxase/DH_mid-dom"/>
</dbReference>
<dbReference type="InterPro" id="IPR009075">
    <property type="entry name" value="AcylCo_DH/oxidase_C"/>
</dbReference>
<dbReference type="Pfam" id="PF02771">
    <property type="entry name" value="Acyl-CoA_dh_N"/>
    <property type="match status" value="1"/>
</dbReference>
<dbReference type="GO" id="GO:0046949">
    <property type="term" value="P:fatty-acyl-CoA biosynthetic process"/>
    <property type="evidence" value="ECO:0007669"/>
    <property type="project" value="TreeGrafter"/>
</dbReference>
<dbReference type="InterPro" id="IPR052033">
    <property type="entry name" value="Glutaryl-CoA_DH_mitochondrial"/>
</dbReference>
<dbReference type="SUPFAM" id="SSF47203">
    <property type="entry name" value="Acyl-CoA dehydrogenase C-terminal domain-like"/>
    <property type="match status" value="1"/>
</dbReference>
<keyword evidence="16" id="KW-1185">Reference proteome</keyword>
<comment type="pathway">
    <text evidence="8">Amino-acid metabolism; tryptophan metabolism.</text>
</comment>
<dbReference type="OrthoDB" id="9770681at2"/>
<evidence type="ECO:0000259" key="12">
    <source>
        <dbReference type="Pfam" id="PF00441"/>
    </source>
</evidence>
<comment type="similarity">
    <text evidence="2 11">Belongs to the acyl-CoA dehydrogenase family.</text>
</comment>
<dbReference type="GO" id="GO:0000062">
    <property type="term" value="F:fatty-acyl-CoA binding"/>
    <property type="evidence" value="ECO:0007669"/>
    <property type="project" value="TreeGrafter"/>
</dbReference>
<evidence type="ECO:0000256" key="5">
    <source>
        <dbReference type="ARBA" id="ARBA00022946"/>
    </source>
</evidence>
<dbReference type="RefSeq" id="WP_138643666.1">
    <property type="nucleotide sequence ID" value="NZ_VCKW01000012.1"/>
</dbReference>
<evidence type="ECO:0000256" key="4">
    <source>
        <dbReference type="ARBA" id="ARBA00022827"/>
    </source>
</evidence>
<evidence type="ECO:0000313" key="15">
    <source>
        <dbReference type="EMBL" id="TMR06626.1"/>
    </source>
</evidence>
<feature type="domain" description="Acyl-CoA dehydrogenase/oxidase C-terminal" evidence="12">
    <location>
        <begin position="243"/>
        <end position="390"/>
    </location>
</feature>
<dbReference type="Gene3D" id="2.40.110.10">
    <property type="entry name" value="Butyryl-CoA Dehydrogenase, subunit A, domain 2"/>
    <property type="match status" value="1"/>
</dbReference>
<dbReference type="EC" id="1.3.8.6" evidence="9"/>
<feature type="domain" description="Acyl-CoA oxidase/dehydrogenase middle" evidence="13">
    <location>
        <begin position="131"/>
        <end position="231"/>
    </location>
</feature>
<evidence type="ECO:0000256" key="6">
    <source>
        <dbReference type="ARBA" id="ARBA00023002"/>
    </source>
</evidence>
<evidence type="ECO:0000256" key="7">
    <source>
        <dbReference type="ARBA" id="ARBA00037899"/>
    </source>
</evidence>
<evidence type="ECO:0000256" key="1">
    <source>
        <dbReference type="ARBA" id="ARBA00001974"/>
    </source>
</evidence>
<dbReference type="Proteomes" id="UP000309174">
    <property type="component" value="Unassembled WGS sequence"/>
</dbReference>
<dbReference type="Pfam" id="PF00441">
    <property type="entry name" value="Acyl-CoA_dh_1"/>
    <property type="match status" value="1"/>
</dbReference>
<keyword evidence="6 11" id="KW-0560">Oxidoreductase</keyword>
<evidence type="ECO:0000256" key="3">
    <source>
        <dbReference type="ARBA" id="ARBA00022630"/>
    </source>
</evidence>
<dbReference type="Gene3D" id="1.20.140.10">
    <property type="entry name" value="Butyryl-CoA Dehydrogenase, subunit A, domain 3"/>
    <property type="match status" value="1"/>
</dbReference>
<dbReference type="FunFam" id="1.10.540.10:FF:000026">
    <property type="entry name" value="Acyl-CoA dehydrogenase medium chain"/>
    <property type="match status" value="1"/>
</dbReference>
<evidence type="ECO:0000256" key="8">
    <source>
        <dbReference type="ARBA" id="ARBA00037927"/>
    </source>
</evidence>
<accession>A0A5C4JJ54</accession>
<organism evidence="15 16">
    <name type="scientific">Actinomadura soli</name>
    <dbReference type="NCBI Taxonomy" id="2508997"/>
    <lineage>
        <taxon>Bacteria</taxon>
        <taxon>Bacillati</taxon>
        <taxon>Actinomycetota</taxon>
        <taxon>Actinomycetes</taxon>
        <taxon>Streptosporangiales</taxon>
        <taxon>Thermomonosporaceae</taxon>
        <taxon>Actinomadura</taxon>
    </lineage>
</organism>
<comment type="cofactor">
    <cofactor evidence="1 11">
        <name>FAD</name>
        <dbReference type="ChEBI" id="CHEBI:57692"/>
    </cofactor>
</comment>
<dbReference type="InterPro" id="IPR013786">
    <property type="entry name" value="AcylCoA_DH/ox_N"/>
</dbReference>
<name>A0A5C4JJ54_9ACTN</name>
<dbReference type="InterPro" id="IPR009100">
    <property type="entry name" value="AcylCoA_DH/oxidase_NM_dom_sf"/>
</dbReference>
<dbReference type="SUPFAM" id="SSF56645">
    <property type="entry name" value="Acyl-CoA dehydrogenase NM domain-like"/>
    <property type="match status" value="1"/>
</dbReference>
<dbReference type="GO" id="GO:0050660">
    <property type="term" value="F:flavin adenine dinucleotide binding"/>
    <property type="evidence" value="ECO:0007669"/>
    <property type="project" value="InterPro"/>
</dbReference>
<comment type="catalytic activity">
    <reaction evidence="10">
        <text>glutaryl-CoA + oxidized [electron-transfer flavoprotein] + 2 H(+) = (2E)-butenoyl-CoA + reduced [electron-transfer flavoprotein] + CO2</text>
        <dbReference type="Rhea" id="RHEA:13389"/>
        <dbReference type="Rhea" id="RHEA-COMP:10685"/>
        <dbReference type="Rhea" id="RHEA-COMP:10686"/>
        <dbReference type="ChEBI" id="CHEBI:15378"/>
        <dbReference type="ChEBI" id="CHEBI:16526"/>
        <dbReference type="ChEBI" id="CHEBI:57332"/>
        <dbReference type="ChEBI" id="CHEBI:57378"/>
        <dbReference type="ChEBI" id="CHEBI:57692"/>
        <dbReference type="ChEBI" id="CHEBI:58307"/>
        <dbReference type="EC" id="1.3.8.6"/>
    </reaction>
</comment>
<comment type="caution">
    <text evidence="15">The sequence shown here is derived from an EMBL/GenBank/DDBJ whole genome shotgun (WGS) entry which is preliminary data.</text>
</comment>
<evidence type="ECO:0000256" key="10">
    <source>
        <dbReference type="ARBA" id="ARBA00049493"/>
    </source>
</evidence>
<dbReference type="AlphaFoldDB" id="A0A5C4JJ54"/>
<dbReference type="PROSITE" id="PS00072">
    <property type="entry name" value="ACYL_COA_DH_1"/>
    <property type="match status" value="1"/>
</dbReference>
<dbReference type="FunFam" id="2.40.110.10:FF:000002">
    <property type="entry name" value="Acyl-CoA dehydrogenase fadE12"/>
    <property type="match status" value="1"/>
</dbReference>
<sequence>MAIDPGDFLAVDDQLDADVRAVRDTVRSYAAAELAPYVGEWYETGGLPIEVAKGLAKLGLFGMHLTGYGCAGLSATAYGVACRELEAVDSGLRSFVSAHGSLAMTAIHRWGSEEQRARWLPGMATGELIGCFGLTEAEAGSDPGSMRTTAVRDGDAWVINGSKMWITNGTFADVAVVWAKATDPADPGGPDGGRIRGFLVPTDTPGFTAAKIERKLSLRASVTAELALDGVRVPADAALPGARGLSGPLTCLNEARFGILWGAVGAARACYLEALRHCTARTQFGRQLASFQLVQAKLAEMVVAVNSAALNALHLGRLKDAGEIEPEQISFGKLANVRAAAEVARTARSLLGGAGITLDHTVMRHMNNLETVMTYEGTEEMHTLSIARSVTGISAFR</sequence>
<gene>
    <name evidence="15" type="ORF">ETD83_04000</name>
</gene>
<dbReference type="InterPro" id="IPR046373">
    <property type="entry name" value="Acyl-CoA_Oxase/DH_mid-dom_sf"/>
</dbReference>
<evidence type="ECO:0000256" key="9">
    <source>
        <dbReference type="ARBA" id="ARBA00039033"/>
    </source>
</evidence>
<dbReference type="GO" id="GO:0033539">
    <property type="term" value="P:fatty acid beta-oxidation using acyl-CoA dehydrogenase"/>
    <property type="evidence" value="ECO:0007669"/>
    <property type="project" value="TreeGrafter"/>
</dbReference>
<feature type="domain" description="Acyl-CoA dehydrogenase/oxidase N-terminal" evidence="14">
    <location>
        <begin position="18"/>
        <end position="127"/>
    </location>
</feature>
<evidence type="ECO:0000259" key="14">
    <source>
        <dbReference type="Pfam" id="PF02771"/>
    </source>
</evidence>
<dbReference type="Gene3D" id="1.10.540.10">
    <property type="entry name" value="Acyl-CoA dehydrogenase/oxidase, N-terminal domain"/>
    <property type="match status" value="1"/>
</dbReference>
<dbReference type="InterPro" id="IPR036250">
    <property type="entry name" value="AcylCo_DH-like_C"/>
</dbReference>
<dbReference type="Pfam" id="PF02770">
    <property type="entry name" value="Acyl-CoA_dh_M"/>
    <property type="match status" value="1"/>
</dbReference>
<dbReference type="EMBL" id="VCKW01000012">
    <property type="protein sequence ID" value="TMR06626.1"/>
    <property type="molecule type" value="Genomic_DNA"/>
</dbReference>
<dbReference type="InterPro" id="IPR006089">
    <property type="entry name" value="Acyl-CoA_DH_CS"/>
</dbReference>
<dbReference type="InterPro" id="IPR037069">
    <property type="entry name" value="AcylCoA_DH/ox_N_sf"/>
</dbReference>
<keyword evidence="3 11" id="KW-0285">Flavoprotein</keyword>
<proteinExistence type="inferred from homology"/>
<dbReference type="PANTHER" id="PTHR42807">
    <property type="entry name" value="GLUTARYL-COA DEHYDROGENASE, MITOCHONDRIAL"/>
    <property type="match status" value="1"/>
</dbReference>
<keyword evidence="4 11" id="KW-0274">FAD</keyword>
<evidence type="ECO:0000313" key="16">
    <source>
        <dbReference type="Proteomes" id="UP000309174"/>
    </source>
</evidence>
<dbReference type="PANTHER" id="PTHR42807:SF1">
    <property type="entry name" value="GLUTARYL-COA DEHYDROGENASE, MITOCHONDRIAL"/>
    <property type="match status" value="1"/>
</dbReference>
<evidence type="ECO:0000256" key="11">
    <source>
        <dbReference type="RuleBase" id="RU362125"/>
    </source>
</evidence>
<keyword evidence="5" id="KW-0809">Transit peptide</keyword>
<dbReference type="GO" id="GO:0004361">
    <property type="term" value="F:glutaryl-CoA dehydrogenase activity"/>
    <property type="evidence" value="ECO:0007669"/>
    <property type="project" value="UniProtKB-EC"/>
</dbReference>
<comment type="pathway">
    <text evidence="7">Amino-acid metabolism; lysine degradation.</text>
</comment>